<dbReference type="EC" id="2.7.13.3" evidence="3"/>
<dbReference type="PROSITE" id="PS50885">
    <property type="entry name" value="HAMP"/>
    <property type="match status" value="1"/>
</dbReference>
<evidence type="ECO:0000256" key="4">
    <source>
        <dbReference type="ARBA" id="ARBA00022475"/>
    </source>
</evidence>
<dbReference type="RefSeq" id="WP_166153196.1">
    <property type="nucleotide sequence ID" value="NZ_JAAOIW010000010.1"/>
</dbReference>
<dbReference type="InterPro" id="IPR003660">
    <property type="entry name" value="HAMP_dom"/>
</dbReference>
<keyword evidence="11" id="KW-1133">Transmembrane helix</keyword>
<keyword evidence="5" id="KW-0597">Phosphoprotein</keyword>
<dbReference type="EMBL" id="JAAOIW010000010">
    <property type="protein sequence ID" value="NHN32881.1"/>
    <property type="molecule type" value="Genomic_DNA"/>
</dbReference>
<comment type="catalytic activity">
    <reaction evidence="1">
        <text>ATP + protein L-histidine = ADP + protein N-phospho-L-histidine.</text>
        <dbReference type="EC" id="2.7.13.3"/>
    </reaction>
</comment>
<keyword evidence="11" id="KW-0812">Transmembrane</keyword>
<dbReference type="PRINTS" id="PR00344">
    <property type="entry name" value="BCTRLSENSOR"/>
</dbReference>
<evidence type="ECO:0000256" key="11">
    <source>
        <dbReference type="SAM" id="Phobius"/>
    </source>
</evidence>
<dbReference type="GO" id="GO:0016301">
    <property type="term" value="F:kinase activity"/>
    <property type="evidence" value="ECO:0007669"/>
    <property type="project" value="UniProtKB-KW"/>
</dbReference>
<evidence type="ECO:0000256" key="1">
    <source>
        <dbReference type="ARBA" id="ARBA00000085"/>
    </source>
</evidence>
<keyword evidence="14" id="KW-1185">Reference proteome</keyword>
<dbReference type="InterPro" id="IPR036890">
    <property type="entry name" value="HATPase_C_sf"/>
</dbReference>
<feature type="coiled-coil region" evidence="10">
    <location>
        <begin position="347"/>
        <end position="374"/>
    </location>
</feature>
<name>A0ABX0JCB6_9BACL</name>
<dbReference type="InterPro" id="IPR004358">
    <property type="entry name" value="Sig_transdc_His_kin-like_C"/>
</dbReference>
<gene>
    <name evidence="13" type="ORF">G9U52_24005</name>
</gene>
<evidence type="ECO:0000256" key="6">
    <source>
        <dbReference type="ARBA" id="ARBA00022679"/>
    </source>
</evidence>
<organism evidence="13 14">
    <name type="scientific">Paenibacillus agricola</name>
    <dbReference type="NCBI Taxonomy" id="2716264"/>
    <lineage>
        <taxon>Bacteria</taxon>
        <taxon>Bacillati</taxon>
        <taxon>Bacillota</taxon>
        <taxon>Bacilli</taxon>
        <taxon>Bacillales</taxon>
        <taxon>Paenibacillaceae</taxon>
        <taxon>Paenibacillus</taxon>
    </lineage>
</organism>
<dbReference type="InterPro" id="IPR003594">
    <property type="entry name" value="HATPase_dom"/>
</dbReference>
<evidence type="ECO:0000313" key="14">
    <source>
        <dbReference type="Proteomes" id="UP001165962"/>
    </source>
</evidence>
<sequence length="603" mass="68822">MGLLSKMTLRHKLLLIVGISTLMIFSLQIFYYSKFYGLTEDKESVHTSKMMKQVEEKVASFAQDIKDAALASSYNTMTHDYLSSDDPIYRLRLNKIVVEIMSGIKASNKNIQSIMIVDKNNNIIGALNPEDYVVLEEFEKRYKSPEYHEQTKFFGKVFNSEKMERPAYFFFHSISSTLNSESEASDLGKCIVIYKTDVLDQHIMNSKTTPNSLLMILDHESYIVTADESALNGTLFDQSIFKGGDNNSSGQQVEYNEKLNHVQINEVSLLDWRIVSLVPINEMTDELRAIRNSGFMIGTAMTLLILIMGLLFIRSVTLPFGRIVRFVNFIGNNGGKQRLKMSVGNEMGFLAVEINRMLDRIDEANEQLLDASTSLYQMELAKKQAELASLQSQINPHFLYNTLECVRSIGLANRVMEIVEIATSMAQIFRYSIKEDHFVQIKNEVDCIQDYLRIMSIRFMDKFSERISIDERVMAMKIPRMILQPIVENAIYHGLERKSGKGILTIKGWVTDEQIVRFEISDNGKGIHAEELYKLQHRLKVTDMNQSFSSEKGLGLFNIHRRIKLAFGEQYGIEINSSENEGTQVSLQIPSSEFITLSSETNP</sequence>
<reference evidence="13" key="1">
    <citation type="submission" date="2020-03" db="EMBL/GenBank/DDBJ databases">
        <title>Draft sequencing of Paenibacilllus sp. S3N08.</title>
        <authorList>
            <person name="Kim D.-U."/>
        </authorList>
    </citation>
    <scope>NUCLEOTIDE SEQUENCE</scope>
    <source>
        <strain evidence="13">S3N08</strain>
    </source>
</reference>
<evidence type="ECO:0000313" key="13">
    <source>
        <dbReference type="EMBL" id="NHN32881.1"/>
    </source>
</evidence>
<keyword evidence="7 13" id="KW-0418">Kinase</keyword>
<dbReference type="InterPro" id="IPR010559">
    <property type="entry name" value="Sig_transdc_His_kin_internal"/>
</dbReference>
<dbReference type="PANTHER" id="PTHR34220">
    <property type="entry name" value="SENSOR HISTIDINE KINASE YPDA"/>
    <property type="match status" value="1"/>
</dbReference>
<feature type="transmembrane region" description="Helical" evidence="11">
    <location>
        <begin position="294"/>
        <end position="313"/>
    </location>
</feature>
<evidence type="ECO:0000256" key="10">
    <source>
        <dbReference type="SAM" id="Coils"/>
    </source>
</evidence>
<comment type="caution">
    <text evidence="13">The sequence shown here is derived from an EMBL/GenBank/DDBJ whole genome shotgun (WGS) entry which is preliminary data.</text>
</comment>
<evidence type="ECO:0000256" key="9">
    <source>
        <dbReference type="ARBA" id="ARBA00023136"/>
    </source>
</evidence>
<dbReference type="InterPro" id="IPR050640">
    <property type="entry name" value="Bact_2-comp_sensor_kinase"/>
</dbReference>
<keyword evidence="6" id="KW-0808">Transferase</keyword>
<dbReference type="SUPFAM" id="SSF55874">
    <property type="entry name" value="ATPase domain of HSP90 chaperone/DNA topoisomerase II/histidine kinase"/>
    <property type="match status" value="1"/>
</dbReference>
<dbReference type="SMART" id="SM00387">
    <property type="entry name" value="HATPase_c"/>
    <property type="match status" value="1"/>
</dbReference>
<dbReference type="Gene3D" id="6.10.340.10">
    <property type="match status" value="1"/>
</dbReference>
<dbReference type="Proteomes" id="UP001165962">
    <property type="component" value="Unassembled WGS sequence"/>
</dbReference>
<evidence type="ECO:0000256" key="3">
    <source>
        <dbReference type="ARBA" id="ARBA00012438"/>
    </source>
</evidence>
<dbReference type="Pfam" id="PF06580">
    <property type="entry name" value="His_kinase"/>
    <property type="match status" value="1"/>
</dbReference>
<keyword evidence="8" id="KW-0902">Two-component regulatory system</keyword>
<keyword evidence="9 11" id="KW-0472">Membrane</keyword>
<evidence type="ECO:0000256" key="7">
    <source>
        <dbReference type="ARBA" id="ARBA00022777"/>
    </source>
</evidence>
<keyword evidence="10" id="KW-0175">Coiled coil</keyword>
<evidence type="ECO:0000256" key="5">
    <source>
        <dbReference type="ARBA" id="ARBA00022553"/>
    </source>
</evidence>
<keyword evidence="4" id="KW-1003">Cell membrane</keyword>
<feature type="transmembrane region" description="Helical" evidence="11">
    <location>
        <begin position="12"/>
        <end position="32"/>
    </location>
</feature>
<dbReference type="Pfam" id="PF02518">
    <property type="entry name" value="HATPase_c"/>
    <property type="match status" value="1"/>
</dbReference>
<protein>
    <recommendedName>
        <fullName evidence="3">histidine kinase</fullName>
        <ecNumber evidence="3">2.7.13.3</ecNumber>
    </recommendedName>
</protein>
<feature type="domain" description="HAMP" evidence="12">
    <location>
        <begin position="314"/>
        <end position="366"/>
    </location>
</feature>
<evidence type="ECO:0000256" key="2">
    <source>
        <dbReference type="ARBA" id="ARBA00004651"/>
    </source>
</evidence>
<accession>A0ABX0JCB6</accession>
<comment type="subcellular location">
    <subcellularLocation>
        <location evidence="2">Cell membrane</location>
        <topology evidence="2">Multi-pass membrane protein</topology>
    </subcellularLocation>
</comment>
<evidence type="ECO:0000259" key="12">
    <source>
        <dbReference type="PROSITE" id="PS50885"/>
    </source>
</evidence>
<evidence type="ECO:0000256" key="8">
    <source>
        <dbReference type="ARBA" id="ARBA00023012"/>
    </source>
</evidence>
<dbReference type="Gene3D" id="3.30.565.10">
    <property type="entry name" value="Histidine kinase-like ATPase, C-terminal domain"/>
    <property type="match status" value="1"/>
</dbReference>
<proteinExistence type="predicted"/>
<dbReference type="PANTHER" id="PTHR34220:SF7">
    <property type="entry name" value="SENSOR HISTIDINE KINASE YPDA"/>
    <property type="match status" value="1"/>
</dbReference>